<name>A0ABR0B8X7_9CRUS</name>
<feature type="repeat" description="TPR" evidence="3">
    <location>
        <begin position="359"/>
        <end position="392"/>
    </location>
</feature>
<reference evidence="4 5" key="1">
    <citation type="journal article" date="2023" name="Nucleic Acids Res.">
        <title>The hologenome of Daphnia magna reveals possible DNA methylation and microbiome-mediated evolution of the host genome.</title>
        <authorList>
            <person name="Chaturvedi A."/>
            <person name="Li X."/>
            <person name="Dhandapani V."/>
            <person name="Marshall H."/>
            <person name="Kissane S."/>
            <person name="Cuenca-Cambronero M."/>
            <person name="Asole G."/>
            <person name="Calvet F."/>
            <person name="Ruiz-Romero M."/>
            <person name="Marangio P."/>
            <person name="Guigo R."/>
            <person name="Rago D."/>
            <person name="Mirbahai L."/>
            <person name="Eastwood N."/>
            <person name="Colbourne J.K."/>
            <person name="Zhou J."/>
            <person name="Mallon E."/>
            <person name="Orsini L."/>
        </authorList>
    </citation>
    <scope>NUCLEOTIDE SEQUENCE [LARGE SCALE GENOMIC DNA]</scope>
    <source>
        <strain evidence="4">LRV0_1</strain>
    </source>
</reference>
<sequence length="515" mass="54583">MNERVSEEWLCRYSPREWLRAALGELRQAETAFRVRQGKAGIAGLRRAAGMGFNAILRVKSDAEYGRTYMDHLTAAQKDTSLPPAVREAAALLLRGPSPTGNVVVLRTPANDERLLEATRDVLAHAYTCVLHGEVDRTAPVAPAGEDCRESPVVFRICRQRRRFPPSASIVTPAAPAASLTPEVHVPPPVADVAPRAVTSALSRASRGPADPQLDLGDAAFEKDDYAGARKAYEAARKADEKHPGGETGLARTAIAVLNLPTDYAVAKGNAKLLAVAATLDGICKKFADYGPAWVETGRAKLLLGDAPGALTALREGYRLLPNEPEAASALGVALLATGDAPGAEKYLTRARDLDPGSSARHGNLGTLYFLLGRVPDAIGEYDSAARIAPNDAKTHADLGTALLASGDFRRAEVELGKAIAQEPKRASFKNNLGYAYQSQGKLAAAKAEYDSALALDPKLASAWINLATLLAKSPAPRGDARKALLKAQALDATDPRVKANLEELDALEKGHAAP</sequence>
<evidence type="ECO:0000313" key="5">
    <source>
        <dbReference type="Proteomes" id="UP001234178"/>
    </source>
</evidence>
<evidence type="ECO:0000256" key="3">
    <source>
        <dbReference type="PROSITE-ProRule" id="PRU00339"/>
    </source>
</evidence>
<feature type="repeat" description="TPR" evidence="3">
    <location>
        <begin position="393"/>
        <end position="426"/>
    </location>
</feature>
<evidence type="ECO:0000256" key="2">
    <source>
        <dbReference type="ARBA" id="ARBA00022803"/>
    </source>
</evidence>
<evidence type="ECO:0000313" key="4">
    <source>
        <dbReference type="EMBL" id="KAK4045034.1"/>
    </source>
</evidence>
<dbReference type="PROSITE" id="PS50005">
    <property type="entry name" value="TPR"/>
    <property type="match status" value="4"/>
</dbReference>
<feature type="repeat" description="TPR" evidence="3">
    <location>
        <begin position="427"/>
        <end position="460"/>
    </location>
</feature>
<accession>A0ABR0B8X7</accession>
<dbReference type="PANTHER" id="PTHR45586:SF14">
    <property type="entry name" value="TETRATRICOPEPTIDE TPR_2 REPEAT PROTEIN"/>
    <property type="match status" value="1"/>
</dbReference>
<dbReference type="Gene3D" id="1.25.40.10">
    <property type="entry name" value="Tetratricopeptide repeat domain"/>
    <property type="match status" value="3"/>
</dbReference>
<dbReference type="PANTHER" id="PTHR45586">
    <property type="entry name" value="TPR REPEAT-CONTAINING PROTEIN PA4667"/>
    <property type="match status" value="1"/>
</dbReference>
<keyword evidence="5" id="KW-1185">Reference proteome</keyword>
<dbReference type="InterPro" id="IPR011990">
    <property type="entry name" value="TPR-like_helical_dom_sf"/>
</dbReference>
<keyword evidence="1" id="KW-0677">Repeat</keyword>
<feature type="repeat" description="TPR" evidence="3">
    <location>
        <begin position="325"/>
        <end position="358"/>
    </location>
</feature>
<proteinExistence type="predicted"/>
<dbReference type="InterPro" id="IPR051012">
    <property type="entry name" value="CellSynth/LPSAsmb/PSIAsmb"/>
</dbReference>
<dbReference type="Proteomes" id="UP001234178">
    <property type="component" value="Unassembled WGS sequence"/>
</dbReference>
<dbReference type="SMART" id="SM00028">
    <property type="entry name" value="TPR"/>
    <property type="match status" value="6"/>
</dbReference>
<dbReference type="InterPro" id="IPR019734">
    <property type="entry name" value="TPR_rpt"/>
</dbReference>
<protein>
    <recommendedName>
        <fullName evidence="6">Tetratricopeptide repeat protein</fullName>
    </recommendedName>
</protein>
<dbReference type="SUPFAM" id="SSF48452">
    <property type="entry name" value="TPR-like"/>
    <property type="match status" value="1"/>
</dbReference>
<dbReference type="Pfam" id="PF13432">
    <property type="entry name" value="TPR_16"/>
    <property type="match status" value="3"/>
</dbReference>
<comment type="caution">
    <text evidence="4">The sequence shown here is derived from an EMBL/GenBank/DDBJ whole genome shotgun (WGS) entry which is preliminary data.</text>
</comment>
<organism evidence="4 5">
    <name type="scientific">Daphnia magna</name>
    <dbReference type="NCBI Taxonomy" id="35525"/>
    <lineage>
        <taxon>Eukaryota</taxon>
        <taxon>Metazoa</taxon>
        <taxon>Ecdysozoa</taxon>
        <taxon>Arthropoda</taxon>
        <taxon>Crustacea</taxon>
        <taxon>Branchiopoda</taxon>
        <taxon>Diplostraca</taxon>
        <taxon>Cladocera</taxon>
        <taxon>Anomopoda</taxon>
        <taxon>Daphniidae</taxon>
        <taxon>Daphnia</taxon>
    </lineage>
</organism>
<evidence type="ECO:0000256" key="1">
    <source>
        <dbReference type="ARBA" id="ARBA00022737"/>
    </source>
</evidence>
<evidence type="ECO:0008006" key="6">
    <source>
        <dbReference type="Google" id="ProtNLM"/>
    </source>
</evidence>
<gene>
    <name evidence="4" type="ORF">OUZ56_032442</name>
</gene>
<dbReference type="EMBL" id="JAOYFB010000041">
    <property type="protein sequence ID" value="KAK4045034.1"/>
    <property type="molecule type" value="Genomic_DNA"/>
</dbReference>
<keyword evidence="2 3" id="KW-0802">TPR repeat</keyword>